<dbReference type="InterPro" id="IPR050710">
    <property type="entry name" value="Band7/mec-2_domain"/>
</dbReference>
<dbReference type="STRING" id="857290.HMPREF9156_00692"/>
<organism evidence="5 6">
    <name type="scientific">Scardovia wiggsiae F0424</name>
    <dbReference type="NCBI Taxonomy" id="857290"/>
    <lineage>
        <taxon>Bacteria</taxon>
        <taxon>Bacillati</taxon>
        <taxon>Actinomycetota</taxon>
        <taxon>Actinomycetes</taxon>
        <taxon>Bifidobacteriales</taxon>
        <taxon>Bifidobacteriaceae</taxon>
        <taxon>Scardovia</taxon>
    </lineage>
</organism>
<comment type="caution">
    <text evidence="5">The sequence shown here is derived from an EMBL/GenBank/DDBJ whole genome shotgun (WGS) entry which is preliminary data.</text>
</comment>
<dbReference type="SMART" id="SM00244">
    <property type="entry name" value="PHB"/>
    <property type="match status" value="1"/>
</dbReference>
<dbReference type="EMBL" id="AGZS01000003">
    <property type="protein sequence ID" value="EJD64817.1"/>
    <property type="molecule type" value="Genomic_DNA"/>
</dbReference>
<keyword evidence="6" id="KW-1185">Reference proteome</keyword>
<dbReference type="OrthoDB" id="9809197at2"/>
<dbReference type="Gene3D" id="3.30.479.30">
    <property type="entry name" value="Band 7 domain"/>
    <property type="match status" value="1"/>
</dbReference>
<evidence type="ECO:0000256" key="2">
    <source>
        <dbReference type="SAM" id="MobiDB-lite"/>
    </source>
</evidence>
<dbReference type="RefSeq" id="WP_007147756.1">
    <property type="nucleotide sequence ID" value="NZ_AKCI01000001.1"/>
</dbReference>
<evidence type="ECO:0000313" key="6">
    <source>
        <dbReference type="Proteomes" id="UP000006415"/>
    </source>
</evidence>
<feature type="region of interest" description="Disordered" evidence="2">
    <location>
        <begin position="296"/>
        <end position="325"/>
    </location>
</feature>
<dbReference type="PANTHER" id="PTHR43327">
    <property type="entry name" value="STOMATIN-LIKE PROTEIN 2, MITOCHONDRIAL"/>
    <property type="match status" value="1"/>
</dbReference>
<dbReference type="eggNOG" id="COG0330">
    <property type="taxonomic scope" value="Bacteria"/>
</dbReference>
<dbReference type="SUPFAM" id="SSF117892">
    <property type="entry name" value="Band 7/SPFH domain"/>
    <property type="match status" value="1"/>
</dbReference>
<feature type="transmembrane region" description="Helical" evidence="3">
    <location>
        <begin position="6"/>
        <end position="25"/>
    </location>
</feature>
<sequence>MGGFITLGIILVIFLWIFLSGLYVVPQQRAYIIERFGKFLKVSGAGIHVKIPLVDRIATRTSLRVNQLMVKVETKTLDNVFVTVVVSTQFRVEAANVAKAYYELQDPAGQLRSYMEDALRSAIPMLTLDDAFARKDDVASDVQATVGAEMARFGFTVVKTLITSIDPSSQVKAAMDSINAAQREKEATRERAEANRIAIETQAAAEAERTRLQGEGQANYRREIANGIVDQIKSLQAVGMDIDEVNNVVLFNQYLDVMRSLSESDNAKTVVLPASTPGGYGELFSQMTSAMVTAEDSKGTATLSQAARKRTGSGTRSAADKSAGK</sequence>
<keyword evidence="3" id="KW-0472">Membrane</keyword>
<dbReference type="AlphaFoldDB" id="J0LLV8"/>
<gene>
    <name evidence="5" type="ORF">HMPREF9156_00692</name>
</gene>
<dbReference type="PANTHER" id="PTHR43327:SF31">
    <property type="entry name" value="HYPERSENSITIVE-INDUCED RESPONSE PROTEIN 2"/>
    <property type="match status" value="1"/>
</dbReference>
<dbReference type="HOGENOM" id="CLU_024949_5_0_11"/>
<dbReference type="Proteomes" id="UP000006415">
    <property type="component" value="Unassembled WGS sequence"/>
</dbReference>
<feature type="coiled-coil region" evidence="1">
    <location>
        <begin position="171"/>
        <end position="198"/>
    </location>
</feature>
<keyword evidence="3" id="KW-1133">Transmembrane helix</keyword>
<protein>
    <recommendedName>
        <fullName evidence="4">Band 7 domain-containing protein</fullName>
    </recommendedName>
</protein>
<feature type="domain" description="Band 7" evidence="4">
    <location>
        <begin position="20"/>
        <end position="179"/>
    </location>
</feature>
<reference evidence="5 6" key="1">
    <citation type="submission" date="2012-01" db="EMBL/GenBank/DDBJ databases">
        <title>The Genome Sequence of Scardovia wiggsiae F0424.</title>
        <authorList>
            <consortium name="The Broad Institute Genome Sequencing Platform"/>
            <person name="Earl A."/>
            <person name="Ward D."/>
            <person name="Feldgarden M."/>
            <person name="Gevers D."/>
            <person name="Izard J."/>
            <person name="Ganesan A."/>
            <person name="Baranova O.V."/>
            <person name="Blanton J.M."/>
            <person name="Tanner A.C."/>
            <person name="Mathney J."/>
            <person name="Dewhirst F.E."/>
            <person name="Young S.K."/>
            <person name="Zeng Q."/>
            <person name="Gargeya S."/>
            <person name="Fitzgerald M."/>
            <person name="Haas B."/>
            <person name="Abouelleil A."/>
            <person name="Alvarado L."/>
            <person name="Arachchi H.M."/>
            <person name="Berlin A."/>
            <person name="Chapman S.B."/>
            <person name="Gearin G."/>
            <person name="Goldberg J."/>
            <person name="Griggs A."/>
            <person name="Gujja S."/>
            <person name="Hansen M."/>
            <person name="Heiman D."/>
            <person name="Howarth C."/>
            <person name="Larimer J."/>
            <person name="Lui A."/>
            <person name="MacDonald P.J.P."/>
            <person name="McCowen C."/>
            <person name="Montmayeur A."/>
            <person name="Murphy C."/>
            <person name="Neiman D."/>
            <person name="Pearson M."/>
            <person name="Priest M."/>
            <person name="Roberts A."/>
            <person name="Saif S."/>
            <person name="Shea T."/>
            <person name="Sisk P."/>
            <person name="Stolte C."/>
            <person name="Sykes S."/>
            <person name="Wortman J."/>
            <person name="Nusbaum C."/>
            <person name="Birren B."/>
        </authorList>
    </citation>
    <scope>NUCLEOTIDE SEQUENCE [LARGE SCALE GENOMIC DNA]</scope>
    <source>
        <strain evidence="5 6">F0424</strain>
    </source>
</reference>
<accession>J0LLV8</accession>
<dbReference type="Pfam" id="PF01145">
    <property type="entry name" value="Band_7"/>
    <property type="match status" value="1"/>
</dbReference>
<evidence type="ECO:0000256" key="3">
    <source>
        <dbReference type="SAM" id="Phobius"/>
    </source>
</evidence>
<proteinExistence type="predicted"/>
<dbReference type="InterPro" id="IPR001107">
    <property type="entry name" value="Band_7"/>
</dbReference>
<keyword evidence="3" id="KW-0812">Transmembrane</keyword>
<keyword evidence="1" id="KW-0175">Coiled coil</keyword>
<dbReference type="InterPro" id="IPR036013">
    <property type="entry name" value="Band_7/SPFH_dom_sf"/>
</dbReference>
<evidence type="ECO:0000259" key="4">
    <source>
        <dbReference type="SMART" id="SM00244"/>
    </source>
</evidence>
<name>J0LLV8_9BIFI</name>
<dbReference type="CDD" id="cd03407">
    <property type="entry name" value="SPFH_like_u4"/>
    <property type="match status" value="1"/>
</dbReference>
<evidence type="ECO:0000256" key="1">
    <source>
        <dbReference type="SAM" id="Coils"/>
    </source>
</evidence>
<evidence type="ECO:0000313" key="5">
    <source>
        <dbReference type="EMBL" id="EJD64817.1"/>
    </source>
</evidence>